<gene>
    <name evidence="3" type="ORF">L2X98_33215</name>
</gene>
<evidence type="ECO:0000313" key="3">
    <source>
        <dbReference type="EMBL" id="UUT36748.1"/>
    </source>
</evidence>
<keyword evidence="2" id="KW-1133">Transmembrane helix</keyword>
<dbReference type="EMBL" id="CP091139">
    <property type="protein sequence ID" value="UUT36748.1"/>
    <property type="molecule type" value="Genomic_DNA"/>
</dbReference>
<protein>
    <recommendedName>
        <fullName evidence="5">Poly-beta-1,6-N-acetyl-D-glucosamine biosynthesis protein PgaD</fullName>
    </recommendedName>
</protein>
<proteinExistence type="predicted"/>
<feature type="transmembrane region" description="Helical" evidence="2">
    <location>
        <begin position="39"/>
        <end position="62"/>
    </location>
</feature>
<dbReference type="RefSeq" id="WP_259613424.1">
    <property type="nucleotide sequence ID" value="NZ_CP091139.2"/>
</dbReference>
<evidence type="ECO:0000313" key="4">
    <source>
        <dbReference type="Proteomes" id="UP001054811"/>
    </source>
</evidence>
<evidence type="ECO:0000256" key="2">
    <source>
        <dbReference type="SAM" id="Phobius"/>
    </source>
</evidence>
<name>A0ABY5NNK5_9MICO</name>
<sequence>MPWAWLLALPVVLVVAWVAGLVVLGPLTAQFTVQHLAYRVLPPACAVWAALTILLAIAVPALRRRKPSLSGTSGRIVERDPASVQGEIRPDRADTPGLHARLGARVDPRVQYYLFAPKGRAERPEGPAPLKQ</sequence>
<organism evidence="3 4">
    <name type="scientific">Microbacterium elymi</name>
    <dbReference type="NCBI Taxonomy" id="2909587"/>
    <lineage>
        <taxon>Bacteria</taxon>
        <taxon>Bacillati</taxon>
        <taxon>Actinomycetota</taxon>
        <taxon>Actinomycetes</taxon>
        <taxon>Micrococcales</taxon>
        <taxon>Microbacteriaceae</taxon>
        <taxon>Microbacterium</taxon>
    </lineage>
</organism>
<keyword evidence="2" id="KW-0812">Transmembrane</keyword>
<feature type="region of interest" description="Disordered" evidence="1">
    <location>
        <begin position="66"/>
        <end position="99"/>
    </location>
</feature>
<keyword evidence="2" id="KW-0472">Membrane</keyword>
<keyword evidence="4" id="KW-1185">Reference proteome</keyword>
<reference evidence="3" key="1">
    <citation type="submission" date="2022-01" db="EMBL/GenBank/DDBJ databases">
        <title>Microbacterium eymi and Microbacterium rhizovicinus sp. nov., isolated from the rhizospheric soil of Elymus tsukushiensis, a plant native to the Dokdo Islands, Republic of Korea.</title>
        <authorList>
            <person name="Hwang Y.J."/>
        </authorList>
    </citation>
    <scope>NUCLEOTIDE SEQUENCE</scope>
    <source>
        <strain evidence="3">KUDC0405</strain>
    </source>
</reference>
<dbReference type="Proteomes" id="UP001054811">
    <property type="component" value="Chromosome"/>
</dbReference>
<evidence type="ECO:0008006" key="5">
    <source>
        <dbReference type="Google" id="ProtNLM"/>
    </source>
</evidence>
<evidence type="ECO:0000256" key="1">
    <source>
        <dbReference type="SAM" id="MobiDB-lite"/>
    </source>
</evidence>
<accession>A0ABY5NNK5</accession>